<feature type="region of interest" description="Disordered" evidence="6">
    <location>
        <begin position="1"/>
        <end position="36"/>
    </location>
</feature>
<dbReference type="OrthoDB" id="5397337at2"/>
<dbReference type="AlphaFoldDB" id="A0A2K2UAS6"/>
<dbReference type="EMBL" id="PPEK01000010">
    <property type="protein sequence ID" value="PNV67318.1"/>
    <property type="molecule type" value="Genomic_DNA"/>
</dbReference>
<dbReference type="GO" id="GO:0046872">
    <property type="term" value="F:metal ion binding"/>
    <property type="evidence" value="ECO:0007669"/>
    <property type="project" value="UniProtKB-KW"/>
</dbReference>
<gene>
    <name evidence="8" type="ORF">C2L71_08740</name>
</gene>
<dbReference type="InterPro" id="IPR036280">
    <property type="entry name" value="Multihaem_cyt_sf"/>
</dbReference>
<keyword evidence="7" id="KW-0812">Transmembrane</keyword>
<dbReference type="SUPFAM" id="SSF48695">
    <property type="entry name" value="Multiheme cytochromes"/>
    <property type="match status" value="1"/>
</dbReference>
<feature type="transmembrane region" description="Helical" evidence="7">
    <location>
        <begin position="40"/>
        <end position="61"/>
    </location>
</feature>
<evidence type="ECO:0008006" key="10">
    <source>
        <dbReference type="Google" id="ProtNLM"/>
    </source>
</evidence>
<keyword evidence="2" id="KW-0349">Heme</keyword>
<evidence type="ECO:0000256" key="2">
    <source>
        <dbReference type="ARBA" id="ARBA00022617"/>
    </source>
</evidence>
<keyword evidence="5" id="KW-0408">Iron</keyword>
<keyword evidence="7" id="KW-0472">Membrane</keyword>
<sequence>MNEWDNGLTSAETRNRGRRRAKRSTPAESPKRPRRLSHKAGVAIGVVAVVVVAAGAGLWVWHEQPSFCSAVCHSPMDSYVEGYYEADTLMSDRHLEAGVGCLSCHEPRIDQQISEGLKWVAGDFEDPLGPSNLANTEGFCLRSGCHTQGAWHDRHDSMPLENVEGCASCHVMHLNHAAWPEA</sequence>
<keyword evidence="4" id="KW-0249">Electron transport</keyword>
<reference evidence="9" key="1">
    <citation type="submission" date="2018-01" db="EMBL/GenBank/DDBJ databases">
        <title>Rubneribacter badeniensis gen. nov., sp. nov., and Colonibacter rubneri, gen. nov., sp. nov., WGS of new members of the Eggerthellaceae.</title>
        <authorList>
            <person name="Danylec N."/>
            <person name="Stoll D.A."/>
            <person name="Doetsch A."/>
            <person name="Kulling S.E."/>
            <person name="Huch M."/>
        </authorList>
    </citation>
    <scope>NUCLEOTIDE SEQUENCE [LARGE SCALE GENOMIC DNA]</scope>
    <source>
        <strain evidence="9">ResAG-96</strain>
    </source>
</reference>
<dbReference type="RefSeq" id="WP_103265391.1">
    <property type="nucleotide sequence ID" value="NZ_CABMLE010000010.1"/>
</dbReference>
<evidence type="ECO:0000256" key="3">
    <source>
        <dbReference type="ARBA" id="ARBA00022723"/>
    </source>
</evidence>
<evidence type="ECO:0000256" key="5">
    <source>
        <dbReference type="ARBA" id="ARBA00023004"/>
    </source>
</evidence>
<evidence type="ECO:0000256" key="6">
    <source>
        <dbReference type="SAM" id="MobiDB-lite"/>
    </source>
</evidence>
<evidence type="ECO:0000256" key="4">
    <source>
        <dbReference type="ARBA" id="ARBA00022982"/>
    </source>
</evidence>
<dbReference type="Gene3D" id="1.10.3820.10">
    <property type="entry name" value="Di-heme elbow motif domain"/>
    <property type="match status" value="1"/>
</dbReference>
<evidence type="ECO:0000256" key="7">
    <source>
        <dbReference type="SAM" id="Phobius"/>
    </source>
</evidence>
<organism evidence="8 9">
    <name type="scientific">Enteroscipio rubneri</name>
    <dbReference type="NCBI Taxonomy" id="2070686"/>
    <lineage>
        <taxon>Bacteria</taxon>
        <taxon>Bacillati</taxon>
        <taxon>Actinomycetota</taxon>
        <taxon>Coriobacteriia</taxon>
        <taxon>Eggerthellales</taxon>
        <taxon>Eggerthellaceae</taxon>
        <taxon>Enteroscipio</taxon>
    </lineage>
</organism>
<proteinExistence type="predicted"/>
<evidence type="ECO:0000313" key="9">
    <source>
        <dbReference type="Proteomes" id="UP000236197"/>
    </source>
</evidence>
<name>A0A2K2UAS6_9ACTN</name>
<keyword evidence="3" id="KW-0479">Metal-binding</keyword>
<protein>
    <recommendedName>
        <fullName evidence="10">NapC/NirT cytochrome c N-terminal domain-containing protein</fullName>
    </recommendedName>
</protein>
<evidence type="ECO:0000313" key="8">
    <source>
        <dbReference type="EMBL" id="PNV67318.1"/>
    </source>
</evidence>
<keyword evidence="9" id="KW-1185">Reference proteome</keyword>
<dbReference type="Proteomes" id="UP000236197">
    <property type="component" value="Unassembled WGS sequence"/>
</dbReference>
<dbReference type="InterPro" id="IPR038266">
    <property type="entry name" value="NapC/NirT_cytc_sf"/>
</dbReference>
<keyword evidence="7" id="KW-1133">Transmembrane helix</keyword>
<comment type="caution">
    <text evidence="8">The sequence shown here is derived from an EMBL/GenBank/DDBJ whole genome shotgun (WGS) entry which is preliminary data.</text>
</comment>
<evidence type="ECO:0000256" key="1">
    <source>
        <dbReference type="ARBA" id="ARBA00022448"/>
    </source>
</evidence>
<keyword evidence="1" id="KW-0813">Transport</keyword>
<accession>A0A2K2UAS6</accession>